<dbReference type="Pfam" id="PF08172">
    <property type="entry name" value="CASP_C"/>
    <property type="match status" value="1"/>
</dbReference>
<feature type="coiled-coil region" evidence="10">
    <location>
        <begin position="20"/>
        <end position="92"/>
    </location>
</feature>
<dbReference type="Pfam" id="PF25398">
    <property type="entry name" value="CUX1_N"/>
    <property type="match status" value="1"/>
</dbReference>
<keyword evidence="9 12" id="KW-0472">Membrane</keyword>
<feature type="region of interest" description="Disordered" evidence="11">
    <location>
        <begin position="368"/>
        <end position="387"/>
    </location>
</feature>
<feature type="domain" description="CASP C-terminal" evidence="13">
    <location>
        <begin position="428"/>
        <end position="736"/>
    </location>
</feature>
<evidence type="ECO:0000256" key="2">
    <source>
        <dbReference type="ARBA" id="ARBA00006415"/>
    </source>
</evidence>
<accession>A0A8K0JFC6</accession>
<feature type="region of interest" description="Disordered" evidence="11">
    <location>
        <begin position="475"/>
        <end position="568"/>
    </location>
</feature>
<gene>
    <name evidence="15" type="ORF">FFLO_06893</name>
</gene>
<dbReference type="EMBL" id="JABELV010000280">
    <property type="protein sequence ID" value="KAG7527478.1"/>
    <property type="molecule type" value="Genomic_DNA"/>
</dbReference>
<comment type="similarity">
    <text evidence="2">Belongs to the CASP family.</text>
</comment>
<feature type="coiled-coil region" evidence="10">
    <location>
        <begin position="404"/>
        <end position="459"/>
    </location>
</feature>
<evidence type="ECO:0000313" key="16">
    <source>
        <dbReference type="Proteomes" id="UP000812966"/>
    </source>
</evidence>
<dbReference type="InterPro" id="IPR012955">
    <property type="entry name" value="CASP_C"/>
</dbReference>
<keyword evidence="16" id="KW-1185">Reference proteome</keyword>
<evidence type="ECO:0000313" key="15">
    <source>
        <dbReference type="EMBL" id="KAG7527478.1"/>
    </source>
</evidence>
<dbReference type="OrthoDB" id="10257567at2759"/>
<feature type="coiled-coil region" evidence="10">
    <location>
        <begin position="123"/>
        <end position="218"/>
    </location>
</feature>
<evidence type="ECO:0000256" key="9">
    <source>
        <dbReference type="ARBA" id="ARBA00023136"/>
    </source>
</evidence>
<evidence type="ECO:0000256" key="10">
    <source>
        <dbReference type="SAM" id="Coils"/>
    </source>
</evidence>
<evidence type="ECO:0000256" key="8">
    <source>
        <dbReference type="ARBA" id="ARBA00023054"/>
    </source>
</evidence>
<proteinExistence type="inferred from homology"/>
<evidence type="ECO:0000256" key="1">
    <source>
        <dbReference type="ARBA" id="ARBA00004409"/>
    </source>
</evidence>
<dbReference type="GO" id="GO:0000139">
    <property type="term" value="C:Golgi membrane"/>
    <property type="evidence" value="ECO:0007669"/>
    <property type="project" value="UniProtKB-SubCell"/>
</dbReference>
<dbReference type="GO" id="GO:0006891">
    <property type="term" value="P:intra-Golgi vesicle-mediated transport"/>
    <property type="evidence" value="ECO:0007669"/>
    <property type="project" value="InterPro"/>
</dbReference>
<name>A0A8K0JFC6_9TREE</name>
<organism evidence="15 16">
    <name type="scientific">Filobasidium floriforme</name>
    <dbReference type="NCBI Taxonomy" id="5210"/>
    <lineage>
        <taxon>Eukaryota</taxon>
        <taxon>Fungi</taxon>
        <taxon>Dikarya</taxon>
        <taxon>Basidiomycota</taxon>
        <taxon>Agaricomycotina</taxon>
        <taxon>Tremellomycetes</taxon>
        <taxon>Filobasidiales</taxon>
        <taxon>Filobasidiaceae</taxon>
        <taxon>Filobasidium</taxon>
    </lineage>
</organism>
<feature type="domain" description="Cux N-terminal" evidence="14">
    <location>
        <begin position="5"/>
        <end position="117"/>
    </location>
</feature>
<dbReference type="Proteomes" id="UP000812966">
    <property type="component" value="Unassembled WGS sequence"/>
</dbReference>
<keyword evidence="4" id="KW-0813">Transport</keyword>
<evidence type="ECO:0000256" key="5">
    <source>
        <dbReference type="ARBA" id="ARBA00022692"/>
    </source>
</evidence>
<sequence>MATVEANFSSALATWKEIDLAETQKQLDKTALELVESQKENLVGRKKLAEQTREFKKLPDEPEKFNAIKTLLKAYQSEIDSLTRRSKSSETAFLHVYKLLAEAPDPYPLLDAAVDQTIKAAQSDLLSSEVDRLKEENGELKNKLGELGNVDERRRRAEGRAEELEDKMEGMLSERVQQKENELNAKYDERMKNYEQREKDLQKQVTSLRDQLKDLHTSNESTQAKLVNASQRQDQDTLAKLAEVDMVVSDLARANERVAAMERRNEMLRSEIESVRSGSEGVEKTKRLEAQLADSESECARLLRTLDQAKAERERVETESAKRKEEVERELTTTKNELDTARSKIKLYADYDEIKRELEIMKYVEFSGGDMDQDDDSMRLPDPNADKANAQHGRSLENLLASKNKRLQQDLTELRVNNEELGQMNDDLTDRLFSVQSDLARLKTLNEKLENDLMRVDNAGGKSVFGGGAGSQWGGGSAWNGGFPSPTAGGDGEGSDAGSVGGGIATPAKSRGLAGLDLGGRKLTDSPVPSSTNAGGLSTPGGGPGDNNANSLLPIVTSQRDRFRQRNSELEEELRKQSEGLADLRAEIKTLQSDNLKLYEKVRYMQSYANTGPNAAAGPSGSGTAGYSLGGVSQGAAGTGASGSGSAGLNGGRFGRLGKDDVELGRYRDKYDESLNPFEAFKGREAQRAISALNPIDRGVFALTRAVVGNKRARSLFIMYSAALHCLVVFVLYNCMGGESMGRSSGPIPIEPIHQ</sequence>
<evidence type="ECO:0000259" key="13">
    <source>
        <dbReference type="Pfam" id="PF08172"/>
    </source>
</evidence>
<comment type="caution">
    <text evidence="15">The sequence shown here is derived from an EMBL/GenBank/DDBJ whole genome shotgun (WGS) entry which is preliminary data.</text>
</comment>
<dbReference type="AlphaFoldDB" id="A0A8K0JFC6"/>
<protein>
    <recommendedName>
        <fullName evidence="3">Protein CASP</fullName>
    </recommendedName>
</protein>
<evidence type="ECO:0000256" key="4">
    <source>
        <dbReference type="ARBA" id="ARBA00022448"/>
    </source>
</evidence>
<dbReference type="PANTHER" id="PTHR14043:SF2">
    <property type="entry name" value="HOMEOBOX PROTEIN CUT"/>
    <property type="match status" value="1"/>
</dbReference>
<keyword evidence="6 12" id="KW-1133">Transmembrane helix</keyword>
<evidence type="ECO:0000256" key="11">
    <source>
        <dbReference type="SAM" id="MobiDB-lite"/>
    </source>
</evidence>
<evidence type="ECO:0000256" key="7">
    <source>
        <dbReference type="ARBA" id="ARBA00023034"/>
    </source>
</evidence>
<keyword evidence="8 10" id="KW-0175">Coiled coil</keyword>
<evidence type="ECO:0000256" key="6">
    <source>
        <dbReference type="ARBA" id="ARBA00022989"/>
    </source>
</evidence>
<feature type="compositionally biased region" description="Basic and acidic residues" evidence="11">
    <location>
        <begin position="559"/>
        <end position="568"/>
    </location>
</feature>
<evidence type="ECO:0000259" key="14">
    <source>
        <dbReference type="Pfam" id="PF25398"/>
    </source>
</evidence>
<feature type="coiled-coil region" evidence="10">
    <location>
        <begin position="244"/>
        <end position="344"/>
    </location>
</feature>
<evidence type="ECO:0000256" key="12">
    <source>
        <dbReference type="SAM" id="Phobius"/>
    </source>
</evidence>
<feature type="transmembrane region" description="Helical" evidence="12">
    <location>
        <begin position="717"/>
        <end position="735"/>
    </location>
</feature>
<comment type="subcellular location">
    <subcellularLocation>
        <location evidence="1">Golgi apparatus membrane</location>
        <topology evidence="1">Single-pass type IV membrane protein</topology>
    </subcellularLocation>
</comment>
<reference evidence="15" key="1">
    <citation type="submission" date="2020-04" db="EMBL/GenBank/DDBJ databases">
        <title>Analysis of mating type loci in Filobasidium floriforme.</title>
        <authorList>
            <person name="Nowrousian M."/>
        </authorList>
    </citation>
    <scope>NUCLEOTIDE SEQUENCE</scope>
    <source>
        <strain evidence="15">CBS 6242</strain>
    </source>
</reference>
<evidence type="ECO:0000256" key="3">
    <source>
        <dbReference type="ARBA" id="ARBA00018691"/>
    </source>
</evidence>
<dbReference type="PANTHER" id="PTHR14043">
    <property type="entry name" value="CCAAT DISPLACEMENT PROTEIN-RELATED"/>
    <property type="match status" value="1"/>
</dbReference>
<keyword evidence="5 12" id="KW-0812">Transmembrane</keyword>
<dbReference type="InterPro" id="IPR057476">
    <property type="entry name" value="Cux_N"/>
</dbReference>
<keyword evidence="7" id="KW-0333">Golgi apparatus</keyword>